<dbReference type="InterPro" id="IPR015391">
    <property type="entry name" value="SurA_N"/>
</dbReference>
<keyword evidence="11" id="KW-1185">Reference proteome</keyword>
<dbReference type="GO" id="GO:0042277">
    <property type="term" value="F:peptide binding"/>
    <property type="evidence" value="ECO:0007669"/>
    <property type="project" value="InterPro"/>
</dbReference>
<dbReference type="GO" id="GO:0043165">
    <property type="term" value="P:Gram-negative-bacterium-type cell outer membrane assembly"/>
    <property type="evidence" value="ECO:0007669"/>
    <property type="project" value="InterPro"/>
</dbReference>
<keyword evidence="2 7" id="KW-0677">Repeat</keyword>
<dbReference type="GO" id="GO:0006457">
    <property type="term" value="P:protein folding"/>
    <property type="evidence" value="ECO:0007669"/>
    <property type="project" value="UniProtKB-UniRule"/>
</dbReference>
<feature type="region of interest" description="Disordered" evidence="8">
    <location>
        <begin position="37"/>
        <end position="59"/>
    </location>
</feature>
<keyword evidence="5 7" id="KW-0143">Chaperone</keyword>
<dbReference type="SUPFAM" id="SSF54534">
    <property type="entry name" value="FKBP-like"/>
    <property type="match status" value="2"/>
</dbReference>
<evidence type="ECO:0000313" key="11">
    <source>
        <dbReference type="Proteomes" id="UP000067461"/>
    </source>
</evidence>
<dbReference type="Proteomes" id="UP000067461">
    <property type="component" value="Chromosome"/>
</dbReference>
<dbReference type="EC" id="5.2.1.8" evidence="7"/>
<dbReference type="InterPro" id="IPR050280">
    <property type="entry name" value="OMP_Chaperone_SurA"/>
</dbReference>
<dbReference type="PROSITE" id="PS50198">
    <property type="entry name" value="PPIC_PPIASE_2"/>
    <property type="match status" value="2"/>
</dbReference>
<evidence type="ECO:0000259" key="9">
    <source>
        <dbReference type="PROSITE" id="PS50198"/>
    </source>
</evidence>
<dbReference type="GO" id="GO:0030288">
    <property type="term" value="C:outer membrane-bounded periplasmic space"/>
    <property type="evidence" value="ECO:0007669"/>
    <property type="project" value="InterPro"/>
</dbReference>
<dbReference type="KEGG" id="cbaa:SRAA_2338"/>
<dbReference type="SUPFAM" id="SSF109998">
    <property type="entry name" value="Triger factor/SurA peptide-binding domain-like"/>
    <property type="match status" value="1"/>
</dbReference>
<evidence type="ECO:0000256" key="4">
    <source>
        <dbReference type="ARBA" id="ARBA00023110"/>
    </source>
</evidence>
<comment type="catalytic activity">
    <reaction evidence="7">
        <text>[protein]-peptidylproline (omega=180) = [protein]-peptidylproline (omega=0)</text>
        <dbReference type="Rhea" id="RHEA:16237"/>
        <dbReference type="Rhea" id="RHEA-COMP:10747"/>
        <dbReference type="Rhea" id="RHEA-COMP:10748"/>
        <dbReference type="ChEBI" id="CHEBI:83833"/>
        <dbReference type="ChEBI" id="CHEBI:83834"/>
        <dbReference type="EC" id="5.2.1.8"/>
    </reaction>
</comment>
<organism evidence="10 11">
    <name type="scientific">Serpentinimonas raichei</name>
    <dbReference type="NCBI Taxonomy" id="1458425"/>
    <lineage>
        <taxon>Bacteria</taxon>
        <taxon>Pseudomonadati</taxon>
        <taxon>Pseudomonadota</taxon>
        <taxon>Betaproteobacteria</taxon>
        <taxon>Burkholderiales</taxon>
        <taxon>Comamonadaceae</taxon>
        <taxon>Serpentinimonas</taxon>
    </lineage>
</organism>
<name>A0A060NKF9_9BURK</name>
<dbReference type="PANTHER" id="PTHR47637:SF1">
    <property type="entry name" value="CHAPERONE SURA"/>
    <property type="match status" value="1"/>
</dbReference>
<proteinExistence type="inferred from homology"/>
<accession>A0A060NKF9</accession>
<dbReference type="InterPro" id="IPR046357">
    <property type="entry name" value="PPIase_dom_sf"/>
</dbReference>
<feature type="chain" id="PRO_5008980283" description="Chaperone SurA" evidence="7">
    <location>
        <begin position="33"/>
        <end position="469"/>
    </location>
</feature>
<evidence type="ECO:0000256" key="8">
    <source>
        <dbReference type="SAM" id="MobiDB-lite"/>
    </source>
</evidence>
<dbReference type="GO" id="GO:0050821">
    <property type="term" value="P:protein stabilization"/>
    <property type="evidence" value="ECO:0007669"/>
    <property type="project" value="InterPro"/>
</dbReference>
<dbReference type="InterPro" id="IPR023058">
    <property type="entry name" value="PPIase_PpiC_CS"/>
</dbReference>
<comment type="subcellular location">
    <subcellularLocation>
        <location evidence="7">Periplasm</location>
    </subcellularLocation>
    <text evidence="7">Is capable of associating with the outer membrane.</text>
</comment>
<evidence type="ECO:0000256" key="7">
    <source>
        <dbReference type="HAMAP-Rule" id="MF_01183"/>
    </source>
</evidence>
<dbReference type="PROSITE" id="PS01096">
    <property type="entry name" value="PPIC_PPIASE_1"/>
    <property type="match status" value="1"/>
</dbReference>
<dbReference type="OrthoDB" id="14196at2"/>
<evidence type="ECO:0000256" key="3">
    <source>
        <dbReference type="ARBA" id="ARBA00022764"/>
    </source>
</evidence>
<dbReference type="PANTHER" id="PTHR47637">
    <property type="entry name" value="CHAPERONE SURA"/>
    <property type="match status" value="1"/>
</dbReference>
<evidence type="ECO:0000256" key="2">
    <source>
        <dbReference type="ARBA" id="ARBA00022737"/>
    </source>
</evidence>
<dbReference type="Pfam" id="PF09312">
    <property type="entry name" value="SurA_N"/>
    <property type="match status" value="1"/>
</dbReference>
<dbReference type="InterPro" id="IPR027304">
    <property type="entry name" value="Trigger_fact/SurA_dom_sf"/>
</dbReference>
<keyword evidence="3 7" id="KW-0574">Periplasm</keyword>
<protein>
    <recommendedName>
        <fullName evidence="7">Chaperone SurA</fullName>
    </recommendedName>
    <alternativeName>
        <fullName evidence="7">Peptidyl-prolyl cis-trans isomerase SurA</fullName>
        <shortName evidence="7">PPIase SurA</shortName>
        <ecNumber evidence="7">5.2.1.8</ecNumber>
    </alternativeName>
    <alternativeName>
        <fullName evidence="7">Rotamase SurA</fullName>
    </alternativeName>
</protein>
<dbReference type="STRING" id="1458425.SRAA_2338"/>
<sequence precursor="true">MNKFPSRHRARPAPLPLLLWALAGCLWVPAHAQLQRPAPATTTTPQTAPAVARPAAPPSAVPVRDINRIVALVNSEPITERELRTRIERVQATPGANLPPAAELERQLLELLIVERTQIQWARASGIVIDAAALAEAEATVARQNGVTVAQLHQRLQADGLSLSGFRANLENELLLLRVREREVAARVRISELEIDAHLRQHSGAAALAQTALHLAHILIALPEDADAATVAERQARAADLVRRARAGEDFAALARQHSDGPERAAGGQMGLRSADRYPTLFVEAVRGQPRGALVGPLRSGAGFHVLQVLEQRNLNLPPTHQTQTRARHILLRPANATEEAAALQRMSEWRTRLLAGTARFEDLAREHSQDGSAPEGGDLGWASPGQFVSEFEQTMNRLAPGEVAPPLRSRFGLHLIEVVQRREVETSALERRNWVRAHLREQRTDQAYEEWARELRGRAYVELRLSER</sequence>
<evidence type="ECO:0000256" key="6">
    <source>
        <dbReference type="ARBA" id="ARBA00023235"/>
    </source>
</evidence>
<dbReference type="PROSITE" id="PS51257">
    <property type="entry name" value="PROKAR_LIPOPROTEIN"/>
    <property type="match status" value="1"/>
</dbReference>
<feature type="compositionally biased region" description="Low complexity" evidence="8">
    <location>
        <begin position="37"/>
        <end position="54"/>
    </location>
</feature>
<comment type="function">
    <text evidence="7">Chaperone involved in the correct folding and assembly of outer membrane proteins. Recognizes specific patterns of aromatic residues and the orientation of their side chains, which are found more frequently in integral outer membrane proteins. May act in both early periplasmic and late outer membrane-associated steps of protein maturation.</text>
</comment>
<dbReference type="HOGENOM" id="CLU_034646_11_0_4"/>
<keyword evidence="4 7" id="KW-0697">Rotamase</keyword>
<dbReference type="HAMAP" id="MF_01183">
    <property type="entry name" value="Chaperone_SurA"/>
    <property type="match status" value="1"/>
</dbReference>
<dbReference type="InterPro" id="IPR023034">
    <property type="entry name" value="PPIase_SurA"/>
</dbReference>
<dbReference type="GO" id="GO:0003755">
    <property type="term" value="F:peptidyl-prolyl cis-trans isomerase activity"/>
    <property type="evidence" value="ECO:0007669"/>
    <property type="project" value="UniProtKB-UniRule"/>
</dbReference>
<evidence type="ECO:0000313" key="10">
    <source>
        <dbReference type="EMBL" id="BAO82192.1"/>
    </source>
</evidence>
<dbReference type="GO" id="GO:0051082">
    <property type="term" value="F:unfolded protein binding"/>
    <property type="evidence" value="ECO:0007669"/>
    <property type="project" value="UniProtKB-UniRule"/>
</dbReference>
<keyword evidence="6 7" id="KW-0413">Isomerase</keyword>
<dbReference type="EMBL" id="AP014568">
    <property type="protein sequence ID" value="BAO82192.1"/>
    <property type="molecule type" value="Genomic_DNA"/>
</dbReference>
<evidence type="ECO:0000256" key="5">
    <source>
        <dbReference type="ARBA" id="ARBA00023186"/>
    </source>
</evidence>
<dbReference type="Gene3D" id="3.10.50.40">
    <property type="match status" value="2"/>
</dbReference>
<reference evidence="10 11" key="1">
    <citation type="journal article" date="2014" name="Nat. Commun.">
        <title>Physiological and genomic features of highly alkaliphilic hydrogen-utilizing Betaproteobacteria from a continental serpentinizing site.</title>
        <authorList>
            <person name="Suzuki S."/>
            <person name="Kuenen J.G."/>
            <person name="Schipper K."/>
            <person name="van der Velde S."/>
            <person name="Ishii S."/>
            <person name="Wu A."/>
            <person name="Sorokin D.Y."/>
            <person name="Tenney A."/>
            <person name="Meng X.Y."/>
            <person name="Morrill P.L."/>
            <person name="Kamagata Y."/>
            <person name="Muyzer G."/>
            <person name="Nealson K.H."/>
        </authorList>
    </citation>
    <scope>NUCLEOTIDE SEQUENCE [LARGE SCALE GENOMIC DNA]</scope>
    <source>
        <strain evidence="10 11">A1</strain>
    </source>
</reference>
<dbReference type="AlphaFoldDB" id="A0A060NKF9"/>
<dbReference type="Pfam" id="PF00639">
    <property type="entry name" value="Rotamase"/>
    <property type="match status" value="2"/>
</dbReference>
<feature type="domain" description="PpiC" evidence="9">
    <location>
        <begin position="210"/>
        <end position="311"/>
    </location>
</feature>
<keyword evidence="1 7" id="KW-0732">Signal</keyword>
<dbReference type="InterPro" id="IPR000297">
    <property type="entry name" value="PPIase_PpiC"/>
</dbReference>
<comment type="domain">
    <text evidence="7">The PPIase activity resides only in the second parvulin domain. The N-terminal region and the C-terminal tail are necessary and sufficient for the chaperone activity of SurA. The PPIase activity is dispensable for SurA to function as a chaperone. The N-terminal region and the C-terminal tail are also required for porin recognition.</text>
</comment>
<dbReference type="Gene3D" id="1.10.4030.10">
    <property type="entry name" value="Porin chaperone SurA, peptide-binding domain"/>
    <property type="match status" value="1"/>
</dbReference>
<gene>
    <name evidence="7" type="primary">surA</name>
    <name evidence="10" type="ORF">SRAA_2338</name>
</gene>
<evidence type="ECO:0000256" key="1">
    <source>
        <dbReference type="ARBA" id="ARBA00022729"/>
    </source>
</evidence>
<feature type="domain" description="PpiC" evidence="9">
    <location>
        <begin position="322"/>
        <end position="421"/>
    </location>
</feature>
<dbReference type="RefSeq" id="WP_045532903.1">
    <property type="nucleotide sequence ID" value="NZ_AP014568.1"/>
</dbReference>
<feature type="signal peptide" evidence="7">
    <location>
        <begin position="1"/>
        <end position="32"/>
    </location>
</feature>